<evidence type="ECO:0000256" key="1">
    <source>
        <dbReference type="ARBA" id="ARBA00010838"/>
    </source>
</evidence>
<dbReference type="EMBL" id="LNRQ01000007">
    <property type="protein sequence ID" value="KZM88336.1"/>
    <property type="molecule type" value="Genomic_DNA"/>
</dbReference>
<protein>
    <recommendedName>
        <fullName evidence="2">Trichome birefringence-like N-terminal domain-containing protein</fullName>
    </recommendedName>
</protein>
<dbReference type="Pfam" id="PF14416">
    <property type="entry name" value="PMR5N"/>
    <property type="match status" value="1"/>
</dbReference>
<name>A0A164U247_DAUCS</name>
<dbReference type="GO" id="GO:0004553">
    <property type="term" value="F:hydrolase activity, hydrolyzing O-glycosyl compounds"/>
    <property type="evidence" value="ECO:0007669"/>
    <property type="project" value="InterPro"/>
</dbReference>
<dbReference type="PROSITE" id="PS51419">
    <property type="entry name" value="RAB"/>
    <property type="match status" value="1"/>
</dbReference>
<dbReference type="InterPro" id="IPR029962">
    <property type="entry name" value="TBL"/>
</dbReference>
<gene>
    <name evidence="3" type="ORF">DCAR_025411</name>
</gene>
<dbReference type="Gramene" id="KZM88336">
    <property type="protein sequence ID" value="KZM88336"/>
    <property type="gene ID" value="DCAR_025411"/>
</dbReference>
<feature type="domain" description="Trichome birefringence-like N-terminal" evidence="2">
    <location>
        <begin position="7"/>
        <end position="59"/>
    </location>
</feature>
<dbReference type="Pfam" id="PF00232">
    <property type="entry name" value="Glyco_hydro_1"/>
    <property type="match status" value="1"/>
</dbReference>
<dbReference type="InterPro" id="IPR001806">
    <property type="entry name" value="Small_GTPase"/>
</dbReference>
<comment type="caution">
    <text evidence="3">The sequence shown here is derived from an EMBL/GenBank/DDBJ whole genome shotgun (WGS) entry which is preliminary data.</text>
</comment>
<organism evidence="3">
    <name type="scientific">Daucus carota subsp. sativus</name>
    <name type="common">Carrot</name>
    <dbReference type="NCBI Taxonomy" id="79200"/>
    <lineage>
        <taxon>Eukaryota</taxon>
        <taxon>Viridiplantae</taxon>
        <taxon>Streptophyta</taxon>
        <taxon>Embryophyta</taxon>
        <taxon>Tracheophyta</taxon>
        <taxon>Spermatophyta</taxon>
        <taxon>Magnoliopsida</taxon>
        <taxon>eudicotyledons</taxon>
        <taxon>Gunneridae</taxon>
        <taxon>Pentapetalae</taxon>
        <taxon>asterids</taxon>
        <taxon>campanulids</taxon>
        <taxon>Apiales</taxon>
        <taxon>Apiaceae</taxon>
        <taxon>Apioideae</taxon>
        <taxon>Scandiceae</taxon>
        <taxon>Daucinae</taxon>
        <taxon>Daucus</taxon>
        <taxon>Daucus sect. Daucus</taxon>
    </lineage>
</organism>
<dbReference type="STRING" id="79200.A0A164U247"/>
<dbReference type="InterPro" id="IPR025846">
    <property type="entry name" value="TBL_N"/>
</dbReference>
<dbReference type="InterPro" id="IPR001360">
    <property type="entry name" value="Glyco_hydro_1"/>
</dbReference>
<dbReference type="GO" id="GO:0016413">
    <property type="term" value="F:O-acetyltransferase activity"/>
    <property type="evidence" value="ECO:0007669"/>
    <property type="project" value="InterPro"/>
</dbReference>
<dbReference type="GO" id="GO:0005525">
    <property type="term" value="F:GTP binding"/>
    <property type="evidence" value="ECO:0007669"/>
    <property type="project" value="InterPro"/>
</dbReference>
<dbReference type="PANTHER" id="PTHR32285">
    <property type="entry name" value="PROTEIN TRICHOME BIREFRINGENCE-LIKE 9-RELATED"/>
    <property type="match status" value="1"/>
</dbReference>
<dbReference type="Gene3D" id="3.20.20.80">
    <property type="entry name" value="Glycosidases"/>
    <property type="match status" value="1"/>
</dbReference>
<sequence length="190" mass="22139">MMEQLMNCNFFNGEWVKDDSYPLYKPGSCSVIYEQFNCLLNSRPDQEFQQYKWKPMGCSLPSTRQKDGRKPSIWDTYAHFECLEVQLILSGYTNGANGDIACEYHKHKEDVHLRAETGLGASRFSLSWSRLYSEYRSVTSAYYRGAVGAMVVYDMTKRQSFDRIPGWLDELKVHADKIYAHWQQIRLGKS</sequence>
<evidence type="ECO:0000259" key="2">
    <source>
        <dbReference type="Pfam" id="PF14416"/>
    </source>
</evidence>
<evidence type="ECO:0000313" key="3">
    <source>
        <dbReference type="EMBL" id="KZM88336.1"/>
    </source>
</evidence>
<dbReference type="SUPFAM" id="SSF51445">
    <property type="entry name" value="(Trans)glycosidases"/>
    <property type="match status" value="1"/>
</dbReference>
<dbReference type="AlphaFoldDB" id="A0A164U247"/>
<comment type="similarity">
    <text evidence="1">Belongs to the glycosyl hydrolase 1 family.</text>
</comment>
<dbReference type="InterPro" id="IPR017853">
    <property type="entry name" value="GH"/>
</dbReference>
<dbReference type="GO" id="GO:0005975">
    <property type="term" value="P:carbohydrate metabolic process"/>
    <property type="evidence" value="ECO:0007669"/>
    <property type="project" value="InterPro"/>
</dbReference>
<dbReference type="GO" id="GO:0005794">
    <property type="term" value="C:Golgi apparatus"/>
    <property type="evidence" value="ECO:0007669"/>
    <property type="project" value="TreeGrafter"/>
</dbReference>
<dbReference type="Pfam" id="PF00071">
    <property type="entry name" value="Ras"/>
    <property type="match status" value="1"/>
</dbReference>
<dbReference type="PANTHER" id="PTHR32285:SF22">
    <property type="entry name" value="PROTEIN TRICHOME BIREFRINGENCE"/>
    <property type="match status" value="1"/>
</dbReference>
<reference evidence="3" key="1">
    <citation type="journal article" date="2016" name="Nat. Genet.">
        <title>A high-quality carrot genome assembly provides new insights into carotenoid accumulation and asterid genome evolution.</title>
        <authorList>
            <person name="Iorizzo M."/>
            <person name="Ellison S."/>
            <person name="Senalik D."/>
            <person name="Zeng P."/>
            <person name="Satapoomin P."/>
            <person name="Huang J."/>
            <person name="Bowman M."/>
            <person name="Iovene M."/>
            <person name="Sanseverino W."/>
            <person name="Cavagnaro P."/>
            <person name="Yildiz M."/>
            <person name="Macko-Podgorni A."/>
            <person name="Moranska E."/>
            <person name="Grzebelus E."/>
            <person name="Grzebelus D."/>
            <person name="Ashrafi H."/>
            <person name="Zheng Z."/>
            <person name="Cheng S."/>
            <person name="Spooner D."/>
            <person name="Van Deynze A."/>
            <person name="Simon P."/>
        </authorList>
    </citation>
    <scope>NUCLEOTIDE SEQUENCE [LARGE SCALE GENOMIC DNA]</scope>
    <source>
        <tissue evidence="3">Leaf</tissue>
    </source>
</reference>
<proteinExistence type="inferred from homology"/>
<dbReference type="GO" id="GO:0003924">
    <property type="term" value="F:GTPase activity"/>
    <property type="evidence" value="ECO:0007669"/>
    <property type="project" value="InterPro"/>
</dbReference>
<accession>A0A164U247</accession>